<reference evidence="1" key="1">
    <citation type="submission" date="2014-09" db="EMBL/GenBank/DDBJ databases">
        <authorList>
            <person name="Magalhaes I.L.F."/>
            <person name="Oliveira U."/>
            <person name="Santos F.R."/>
            <person name="Vidigal T.H.D.A."/>
            <person name="Brescovit A.D."/>
            <person name="Santos A.J."/>
        </authorList>
    </citation>
    <scope>NUCLEOTIDE SEQUENCE</scope>
    <source>
        <tissue evidence="1">Shoot tissue taken approximately 20 cm above the soil surface</tissue>
    </source>
</reference>
<organism evidence="1">
    <name type="scientific">Arundo donax</name>
    <name type="common">Giant reed</name>
    <name type="synonym">Donax arundinaceus</name>
    <dbReference type="NCBI Taxonomy" id="35708"/>
    <lineage>
        <taxon>Eukaryota</taxon>
        <taxon>Viridiplantae</taxon>
        <taxon>Streptophyta</taxon>
        <taxon>Embryophyta</taxon>
        <taxon>Tracheophyta</taxon>
        <taxon>Spermatophyta</taxon>
        <taxon>Magnoliopsida</taxon>
        <taxon>Liliopsida</taxon>
        <taxon>Poales</taxon>
        <taxon>Poaceae</taxon>
        <taxon>PACMAD clade</taxon>
        <taxon>Arundinoideae</taxon>
        <taxon>Arundineae</taxon>
        <taxon>Arundo</taxon>
    </lineage>
</organism>
<name>A0A0A9AEL9_ARUDO</name>
<dbReference type="EMBL" id="GBRH01249547">
    <property type="protein sequence ID" value="JAD48348.1"/>
    <property type="molecule type" value="Transcribed_RNA"/>
</dbReference>
<reference evidence="1" key="2">
    <citation type="journal article" date="2015" name="Data Brief">
        <title>Shoot transcriptome of the giant reed, Arundo donax.</title>
        <authorList>
            <person name="Barrero R.A."/>
            <person name="Guerrero F.D."/>
            <person name="Moolhuijzen P."/>
            <person name="Goolsby J.A."/>
            <person name="Tidwell J."/>
            <person name="Bellgard S.E."/>
            <person name="Bellgard M.I."/>
        </authorList>
    </citation>
    <scope>NUCLEOTIDE SEQUENCE</scope>
    <source>
        <tissue evidence="1">Shoot tissue taken approximately 20 cm above the soil surface</tissue>
    </source>
</reference>
<dbReference type="AlphaFoldDB" id="A0A0A9AEL9"/>
<accession>A0A0A9AEL9</accession>
<protein>
    <submittedName>
        <fullName evidence="1">Uncharacterized protein</fullName>
    </submittedName>
</protein>
<evidence type="ECO:0000313" key="1">
    <source>
        <dbReference type="EMBL" id="JAD48348.1"/>
    </source>
</evidence>
<sequence>MTVAWDMLLNLNRLRDILLSTYQVLQHALVAL</sequence>
<proteinExistence type="predicted"/>